<dbReference type="AlphaFoldDB" id="A0A7S1N4X1"/>
<reference evidence="2" key="1">
    <citation type="submission" date="2021-01" db="EMBL/GenBank/DDBJ databases">
        <authorList>
            <person name="Corre E."/>
            <person name="Pelletier E."/>
            <person name="Niang G."/>
            <person name="Scheremetjew M."/>
            <person name="Finn R."/>
            <person name="Kale V."/>
            <person name="Holt S."/>
            <person name="Cochrane G."/>
            <person name="Meng A."/>
            <person name="Brown T."/>
            <person name="Cohen L."/>
        </authorList>
    </citation>
    <scope>NUCLEOTIDE SEQUENCE</scope>
    <source>
        <strain evidence="2">NIES-381</strain>
    </source>
</reference>
<proteinExistence type="predicted"/>
<sequence length="129" mass="14593">MVLKPPNPHSIVKIGCNNYFVVHTDWFPPFHARNDAHLCIICCAQSVCAKYEPWCDMELANQSCFSGVWPTCGCVVMDLFLLFRLHFFDVKFSSTFSMIDHTKESGVESPAHRSKTNRRSDGTLPPPAN</sequence>
<feature type="region of interest" description="Disordered" evidence="1">
    <location>
        <begin position="103"/>
        <end position="129"/>
    </location>
</feature>
<gene>
    <name evidence="2" type="ORF">EGYM00392_LOCUS8211</name>
</gene>
<evidence type="ECO:0000256" key="1">
    <source>
        <dbReference type="SAM" id="MobiDB-lite"/>
    </source>
</evidence>
<organism evidence="2">
    <name type="scientific">Eutreptiella gymnastica</name>
    <dbReference type="NCBI Taxonomy" id="73025"/>
    <lineage>
        <taxon>Eukaryota</taxon>
        <taxon>Discoba</taxon>
        <taxon>Euglenozoa</taxon>
        <taxon>Euglenida</taxon>
        <taxon>Spirocuta</taxon>
        <taxon>Euglenophyceae</taxon>
        <taxon>Eutreptiales</taxon>
        <taxon>Eutreptiaceae</taxon>
        <taxon>Eutreptiella</taxon>
    </lineage>
</organism>
<dbReference type="EMBL" id="HBGA01021271">
    <property type="protein sequence ID" value="CAD8997147.1"/>
    <property type="molecule type" value="Transcribed_RNA"/>
</dbReference>
<evidence type="ECO:0000313" key="2">
    <source>
        <dbReference type="EMBL" id="CAD8997147.1"/>
    </source>
</evidence>
<accession>A0A7S1N4X1</accession>
<name>A0A7S1N4X1_9EUGL</name>
<protein>
    <submittedName>
        <fullName evidence="2">Uncharacterized protein</fullName>
    </submittedName>
</protein>